<comment type="caution">
    <text evidence="1">The sequence shown here is derived from an EMBL/GenBank/DDBJ whole genome shotgun (WGS) entry which is preliminary data.</text>
</comment>
<dbReference type="Proteomes" id="UP000188268">
    <property type="component" value="Unassembled WGS sequence"/>
</dbReference>
<accession>A0A1R3GTR0</accession>
<gene>
    <name evidence="1" type="ORF">CCACVL1_23504</name>
</gene>
<dbReference type="AlphaFoldDB" id="A0A1R3GTR0"/>
<reference evidence="1 2" key="1">
    <citation type="submission" date="2013-09" db="EMBL/GenBank/DDBJ databases">
        <title>Corchorus capsularis genome sequencing.</title>
        <authorList>
            <person name="Alam M."/>
            <person name="Haque M.S."/>
            <person name="Islam M.S."/>
            <person name="Emdad E.M."/>
            <person name="Islam M.M."/>
            <person name="Ahmed B."/>
            <person name="Halim A."/>
            <person name="Hossen Q.M.M."/>
            <person name="Hossain M.Z."/>
            <person name="Ahmed R."/>
            <person name="Khan M.M."/>
            <person name="Islam R."/>
            <person name="Rashid M.M."/>
            <person name="Khan S.A."/>
            <person name="Rahman M.S."/>
            <person name="Alam M."/>
        </authorList>
    </citation>
    <scope>NUCLEOTIDE SEQUENCE [LARGE SCALE GENOMIC DNA]</scope>
    <source>
        <strain evidence="2">cv. CVL-1</strain>
        <tissue evidence="1">Whole seedling</tissue>
    </source>
</reference>
<proteinExistence type="predicted"/>
<dbReference type="Gramene" id="OMO61462">
    <property type="protein sequence ID" value="OMO61462"/>
    <property type="gene ID" value="CCACVL1_23504"/>
</dbReference>
<evidence type="ECO:0000313" key="1">
    <source>
        <dbReference type="EMBL" id="OMO61462.1"/>
    </source>
</evidence>
<sequence>MVGHGGGKTCEATACRQADRKLLRPAGISHTKLPTTSQIM</sequence>
<protein>
    <submittedName>
        <fullName evidence="1">Uncharacterized protein</fullName>
    </submittedName>
</protein>
<dbReference type="EMBL" id="AWWV01013449">
    <property type="protein sequence ID" value="OMO61462.1"/>
    <property type="molecule type" value="Genomic_DNA"/>
</dbReference>
<name>A0A1R3GTR0_COCAP</name>
<organism evidence="1 2">
    <name type="scientific">Corchorus capsularis</name>
    <name type="common">Jute</name>
    <dbReference type="NCBI Taxonomy" id="210143"/>
    <lineage>
        <taxon>Eukaryota</taxon>
        <taxon>Viridiplantae</taxon>
        <taxon>Streptophyta</taxon>
        <taxon>Embryophyta</taxon>
        <taxon>Tracheophyta</taxon>
        <taxon>Spermatophyta</taxon>
        <taxon>Magnoliopsida</taxon>
        <taxon>eudicotyledons</taxon>
        <taxon>Gunneridae</taxon>
        <taxon>Pentapetalae</taxon>
        <taxon>rosids</taxon>
        <taxon>malvids</taxon>
        <taxon>Malvales</taxon>
        <taxon>Malvaceae</taxon>
        <taxon>Grewioideae</taxon>
        <taxon>Apeibeae</taxon>
        <taxon>Corchorus</taxon>
    </lineage>
</organism>
<evidence type="ECO:0000313" key="2">
    <source>
        <dbReference type="Proteomes" id="UP000188268"/>
    </source>
</evidence>
<keyword evidence="2" id="KW-1185">Reference proteome</keyword>